<sequence length="757" mass="82300">MDIWSWVNETEADLRENGHGRLADLMDRLPHVVLDDQNDEVEAMVPEALGLARSLDLPWVEVFVRHWQHQALGGGFATLADAIDLLDFSHGEKAAGCPQSICVVQDVARAYQGADGPGFAQDRLDVAEETLGRIDPTWPCFACISGERATALIDAGRPDEVAGFIAGQRAAAASIGADAPDNLEVNEASALLALGRPADALATLEEADRKYPDRESTFSRSRRLHKALALVELGRHDEARAMLLDVELVAREPNYVQRWAACVAQLVAAGAYENDWRLGSSLERMLARLVDRGMAWDAVLTAAVHGDLALRRGAPSTARHALDVLRTQAARLRDPARAGERIAALEAAIAAHPARGDDLPATAEQLLSELDAEEAPDPEAFTERLARARERWPDDEDIAGTLAGALETLGRPDDATAVLREFAEAHLDDFAAQVTYGFALMSDGALAAAEEVATGLDARSPADAAWLRANLAMNAGDFRAAATHGARVVELDAESDNARRLLAHAYEQLGDYERALEQVEAVIARADDADDVSSDHWRRILHATALGRWEVVRSSSAAVGIELDDESGPIEEDWGMVRLRFDARELSWAVRTGPVTAEVWSVDGPGAAVEHARDRVLFDPRAVDPGDDDLPPLFRVIDVTEPGGMRAYALDGFHPGDEAWQALADVLRDEGWAVERRSPDEYRLYEEDDEDEEGQGPGLYAFVAVPAAVDDAAAHRRLTDLTNCWPQPFTWLGLAEAAGDEATAAEHRELAERYALY</sequence>
<dbReference type="EMBL" id="CADCVT010000326">
    <property type="protein sequence ID" value="CAA9521886.1"/>
    <property type="molecule type" value="Genomic_DNA"/>
</dbReference>
<dbReference type="AlphaFoldDB" id="A0A6J4TGB9"/>
<proteinExistence type="predicted"/>
<feature type="coiled-coil region" evidence="1">
    <location>
        <begin position="502"/>
        <end position="529"/>
    </location>
</feature>
<reference evidence="2" key="1">
    <citation type="submission" date="2020-02" db="EMBL/GenBank/DDBJ databases">
        <authorList>
            <person name="Meier V. D."/>
        </authorList>
    </citation>
    <scope>NUCLEOTIDE SEQUENCE</scope>
    <source>
        <strain evidence="2">AVDCRST_MAG85</strain>
    </source>
</reference>
<evidence type="ECO:0000313" key="2">
    <source>
        <dbReference type="EMBL" id="CAA9521886.1"/>
    </source>
</evidence>
<protein>
    <submittedName>
        <fullName evidence="2">Uncharacterized protein</fullName>
    </submittedName>
</protein>
<dbReference type="Gene3D" id="1.25.40.10">
    <property type="entry name" value="Tetratricopeptide repeat domain"/>
    <property type="match status" value="2"/>
</dbReference>
<gene>
    <name evidence="2" type="ORF">AVDCRST_MAG85-2947</name>
</gene>
<dbReference type="Pfam" id="PF14559">
    <property type="entry name" value="TPR_19"/>
    <property type="match status" value="1"/>
</dbReference>
<dbReference type="SUPFAM" id="SSF48452">
    <property type="entry name" value="TPR-like"/>
    <property type="match status" value="1"/>
</dbReference>
<keyword evidence="1" id="KW-0175">Coiled coil</keyword>
<organism evidence="2">
    <name type="scientific">uncultured Solirubrobacteraceae bacterium</name>
    <dbReference type="NCBI Taxonomy" id="1162706"/>
    <lineage>
        <taxon>Bacteria</taxon>
        <taxon>Bacillati</taxon>
        <taxon>Actinomycetota</taxon>
        <taxon>Thermoleophilia</taxon>
        <taxon>Solirubrobacterales</taxon>
        <taxon>Solirubrobacteraceae</taxon>
        <taxon>environmental samples</taxon>
    </lineage>
</organism>
<dbReference type="InterPro" id="IPR011990">
    <property type="entry name" value="TPR-like_helical_dom_sf"/>
</dbReference>
<accession>A0A6J4TGB9</accession>
<name>A0A6J4TGB9_9ACTN</name>
<evidence type="ECO:0000256" key="1">
    <source>
        <dbReference type="SAM" id="Coils"/>
    </source>
</evidence>